<evidence type="ECO:0000313" key="5">
    <source>
        <dbReference type="Proteomes" id="UP000829354"/>
    </source>
</evidence>
<dbReference type="Proteomes" id="UP000829354">
    <property type="component" value="Chromosome X"/>
</dbReference>
<gene>
    <name evidence="2" type="ORF">L3Y34_012874</name>
    <name evidence="3" type="ORF">L5515_018724</name>
</gene>
<proteinExistence type="predicted"/>
<evidence type="ECO:0000256" key="1">
    <source>
        <dbReference type="SAM" id="MobiDB-lite"/>
    </source>
</evidence>
<protein>
    <submittedName>
        <fullName evidence="3">Uncharacterized protein</fullName>
    </submittedName>
</protein>
<feature type="compositionally biased region" description="Acidic residues" evidence="1">
    <location>
        <begin position="60"/>
        <end position="70"/>
    </location>
</feature>
<dbReference type="Proteomes" id="UP000827892">
    <property type="component" value="Chromosome X"/>
</dbReference>
<sequence>MNQSHQTLVRLIQSSHVKLDELIEAFDNLRLIAININFARVLEEYRVEMAENMDPNEFGEVNEEEDDVSESEPVPKRPKLQENSN</sequence>
<accession>A0AAE9FGI9</accession>
<dbReference type="EMBL" id="CP090896">
    <property type="protein sequence ID" value="ULT83869.1"/>
    <property type="molecule type" value="Genomic_DNA"/>
</dbReference>
<evidence type="ECO:0000313" key="4">
    <source>
        <dbReference type="Proteomes" id="UP000827892"/>
    </source>
</evidence>
<dbReference type="EMBL" id="CP092625">
    <property type="protein sequence ID" value="UMM43121.1"/>
    <property type="molecule type" value="Genomic_DNA"/>
</dbReference>
<evidence type="ECO:0000313" key="3">
    <source>
        <dbReference type="EMBL" id="UMM43121.1"/>
    </source>
</evidence>
<keyword evidence="5" id="KW-1185">Reference proteome</keyword>
<evidence type="ECO:0000313" key="2">
    <source>
        <dbReference type="EMBL" id="ULT83869.1"/>
    </source>
</evidence>
<dbReference type="AlphaFoldDB" id="A0AAE9FGI9"/>
<name>A0AAE9FGI9_CAEBR</name>
<reference evidence="3 5" key="1">
    <citation type="submission" date="2022-04" db="EMBL/GenBank/DDBJ databases">
        <title>Chromosome-level reference genomes for two strains of Caenorhabditis briggsae: an improved platform for comparative genomics.</title>
        <authorList>
            <person name="Stevens L."/>
            <person name="Andersen E."/>
        </authorList>
    </citation>
    <scope>NUCLEOTIDE SEQUENCE [LARGE SCALE GENOMIC DNA]</scope>
    <source>
        <strain evidence="3">VX34</strain>
        <tissue evidence="3">Whole-organism</tissue>
    </source>
</reference>
<feature type="region of interest" description="Disordered" evidence="1">
    <location>
        <begin position="53"/>
        <end position="85"/>
    </location>
</feature>
<reference evidence="2 4" key="2">
    <citation type="submission" date="2022-05" db="EMBL/GenBank/DDBJ databases">
        <title>Chromosome-level reference genomes for two strains of Caenorhabditis briggsae: an improved platform for comparative genomics.</title>
        <authorList>
            <person name="Stevens L."/>
            <person name="Andersen E.C."/>
        </authorList>
    </citation>
    <scope>NUCLEOTIDE SEQUENCE [LARGE SCALE GENOMIC DNA]</scope>
    <source>
        <strain evidence="2">QX1410_ONT</strain>
        <tissue evidence="2">Whole-organism</tissue>
    </source>
</reference>
<organism evidence="3 5">
    <name type="scientific">Caenorhabditis briggsae</name>
    <dbReference type="NCBI Taxonomy" id="6238"/>
    <lineage>
        <taxon>Eukaryota</taxon>
        <taxon>Metazoa</taxon>
        <taxon>Ecdysozoa</taxon>
        <taxon>Nematoda</taxon>
        <taxon>Chromadorea</taxon>
        <taxon>Rhabditida</taxon>
        <taxon>Rhabditina</taxon>
        <taxon>Rhabditomorpha</taxon>
        <taxon>Rhabditoidea</taxon>
        <taxon>Rhabditidae</taxon>
        <taxon>Peloderinae</taxon>
        <taxon>Caenorhabditis</taxon>
    </lineage>
</organism>